<organism evidence="1 2">
    <name type="scientific">Hypoxylon rubiginosum</name>
    <dbReference type="NCBI Taxonomy" id="110542"/>
    <lineage>
        <taxon>Eukaryota</taxon>
        <taxon>Fungi</taxon>
        <taxon>Dikarya</taxon>
        <taxon>Ascomycota</taxon>
        <taxon>Pezizomycotina</taxon>
        <taxon>Sordariomycetes</taxon>
        <taxon>Xylariomycetidae</taxon>
        <taxon>Xylariales</taxon>
        <taxon>Hypoxylaceae</taxon>
        <taxon>Hypoxylon</taxon>
    </lineage>
</organism>
<gene>
    <name evidence="1" type="ORF">F4820DRAFT_414253</name>
</gene>
<name>A0ACB9Z7F9_9PEZI</name>
<dbReference type="EMBL" id="MU393449">
    <property type="protein sequence ID" value="KAI4867242.1"/>
    <property type="molecule type" value="Genomic_DNA"/>
</dbReference>
<proteinExistence type="predicted"/>
<sequence length="732" mass="82662">MVGRRRRAPSNSTVATIDETAIQFYKEESVLKPASTRVHTDDWPCFLLADATVYHQDGTLANLLHVDLEGPFVTRGRLEVEKDQEKYLVNRHMKNRSPWIQIQNTLSFSIGLKVDEPRMPVLWASGGAGWFEIVPSDAYKDMCDIMFQGICLHFAVLDRYEDALEKLHKKKKNAHKTLGDAKLPLETLLFNYAVSIGDGITLPEAHQRMQDHAIFLLSHFPKGTEFHSLLANKFPDIAQRFSDKKPNTSKANLISESTSFVAVPYPSTEKSSSLDTTESKKKGKPSLRSSASRTMRANEMIGADVAELSSDEPSREGRASRTRPRSPFNLPSRTARSADVMMLDVPADKHHSLDMALDSEETRSSDHMSIESEKLQLDPPDATSSTRKYPDLSSSMSIVLEALQDARHDVLELVKEGKQKKHPDDMNPKTWFNKLYLGLSIRNPKALSEICEYFASDLVALLGPEWHTSQFFKWLKENVNTVPKFEYITRADMASIARRKKKQKTHEDAQDATEDRELLPQPAVNQIALKQPSRGRRGGKVAGLRPFTGSKKRMRHEAGFEGDEMDLDEDGISEQTSKRSRYFAEDEEEAHDTASLVSDDEEDEDKDAPLTRVVVRAEKLPSPTPKGLDQTWTCEEPDCDYVVRAADDEEGQALISEHYEEHEREAAEEAEADAKNQTSLLGLAMQEAERGHLPVNHLLEKIRKLGDKTQRREEVRLNGQVLPQPIKRNLLV</sequence>
<accession>A0ACB9Z7F9</accession>
<evidence type="ECO:0000313" key="2">
    <source>
        <dbReference type="Proteomes" id="UP001497700"/>
    </source>
</evidence>
<protein>
    <submittedName>
        <fullName evidence="1">Uncharacterized protein</fullName>
    </submittedName>
</protein>
<dbReference type="Proteomes" id="UP001497700">
    <property type="component" value="Unassembled WGS sequence"/>
</dbReference>
<comment type="caution">
    <text evidence="1">The sequence shown here is derived from an EMBL/GenBank/DDBJ whole genome shotgun (WGS) entry which is preliminary data.</text>
</comment>
<keyword evidence="2" id="KW-1185">Reference proteome</keyword>
<reference evidence="1 2" key="1">
    <citation type="journal article" date="2022" name="New Phytol.">
        <title>Ecological generalism drives hyperdiversity of secondary metabolite gene clusters in xylarialean endophytes.</title>
        <authorList>
            <person name="Franco M.E.E."/>
            <person name="Wisecaver J.H."/>
            <person name="Arnold A.E."/>
            <person name="Ju Y.M."/>
            <person name="Slot J.C."/>
            <person name="Ahrendt S."/>
            <person name="Moore L.P."/>
            <person name="Eastman K.E."/>
            <person name="Scott K."/>
            <person name="Konkel Z."/>
            <person name="Mondo S.J."/>
            <person name="Kuo A."/>
            <person name="Hayes R.D."/>
            <person name="Haridas S."/>
            <person name="Andreopoulos B."/>
            <person name="Riley R."/>
            <person name="LaButti K."/>
            <person name="Pangilinan J."/>
            <person name="Lipzen A."/>
            <person name="Amirebrahimi M."/>
            <person name="Yan J."/>
            <person name="Adam C."/>
            <person name="Keymanesh K."/>
            <person name="Ng V."/>
            <person name="Louie K."/>
            <person name="Northen T."/>
            <person name="Drula E."/>
            <person name="Henrissat B."/>
            <person name="Hsieh H.M."/>
            <person name="Youens-Clark K."/>
            <person name="Lutzoni F."/>
            <person name="Miadlikowska J."/>
            <person name="Eastwood D.C."/>
            <person name="Hamelin R.C."/>
            <person name="Grigoriev I.V."/>
            <person name="U'Ren J.M."/>
        </authorList>
    </citation>
    <scope>NUCLEOTIDE SEQUENCE [LARGE SCALE GENOMIC DNA]</scope>
    <source>
        <strain evidence="1 2">CBS 119005</strain>
    </source>
</reference>
<evidence type="ECO:0000313" key="1">
    <source>
        <dbReference type="EMBL" id="KAI4867242.1"/>
    </source>
</evidence>